<protein>
    <recommendedName>
        <fullName evidence="6">Methyl-accepting transducer domain-containing protein</fullName>
    </recommendedName>
</protein>
<keyword evidence="4" id="KW-0175">Coiled coil</keyword>
<dbReference type="Pfam" id="PF00015">
    <property type="entry name" value="MCPsignal"/>
    <property type="match status" value="1"/>
</dbReference>
<dbReference type="AlphaFoldDB" id="A0A162GYB0"/>
<accession>A0A162GYB0</accession>
<dbReference type="SMART" id="SM00283">
    <property type="entry name" value="MA"/>
    <property type="match status" value="1"/>
</dbReference>
<dbReference type="Gene3D" id="1.10.287.950">
    <property type="entry name" value="Methyl-accepting chemotaxis protein"/>
    <property type="match status" value="1"/>
</dbReference>
<evidence type="ECO:0000256" key="5">
    <source>
        <dbReference type="SAM" id="Phobius"/>
    </source>
</evidence>
<dbReference type="InterPro" id="IPR004089">
    <property type="entry name" value="MCPsignal_dom"/>
</dbReference>
<dbReference type="SUPFAM" id="SSF58104">
    <property type="entry name" value="Methyl-accepting chemotaxis protein (MCP) signaling domain"/>
    <property type="match status" value="1"/>
</dbReference>
<comment type="similarity">
    <text evidence="2">Belongs to the methyl-accepting chemotaxis (MCP) protein family.</text>
</comment>
<organism evidence="7 8">
    <name type="scientific">Bdellovibrio bacteriovorus</name>
    <dbReference type="NCBI Taxonomy" id="959"/>
    <lineage>
        <taxon>Bacteria</taxon>
        <taxon>Pseudomonadati</taxon>
        <taxon>Bdellovibrionota</taxon>
        <taxon>Bdellovibrionia</taxon>
        <taxon>Bdellovibrionales</taxon>
        <taxon>Pseudobdellovibrionaceae</taxon>
        <taxon>Bdellovibrio</taxon>
    </lineage>
</organism>
<dbReference type="InterPro" id="IPR004090">
    <property type="entry name" value="Chemotax_Me-accpt_rcpt"/>
</dbReference>
<dbReference type="PANTHER" id="PTHR43531">
    <property type="entry name" value="PROTEIN ICFG"/>
    <property type="match status" value="1"/>
</dbReference>
<keyword evidence="5" id="KW-0812">Transmembrane</keyword>
<evidence type="ECO:0000256" key="3">
    <source>
        <dbReference type="PROSITE-ProRule" id="PRU00284"/>
    </source>
</evidence>
<evidence type="ECO:0000256" key="4">
    <source>
        <dbReference type="SAM" id="Coils"/>
    </source>
</evidence>
<dbReference type="InterPro" id="IPR024478">
    <property type="entry name" value="HlyB_4HB_MCP"/>
</dbReference>
<proteinExistence type="inferred from homology"/>
<comment type="caution">
    <text evidence="7">The sequence shown here is derived from an EMBL/GenBank/DDBJ whole genome shotgun (WGS) entry which is preliminary data.</text>
</comment>
<dbReference type="InterPro" id="IPR051310">
    <property type="entry name" value="MCP_chemotaxis"/>
</dbReference>
<dbReference type="Proteomes" id="UP000075799">
    <property type="component" value="Unassembled WGS sequence"/>
</dbReference>
<dbReference type="Pfam" id="PF12729">
    <property type="entry name" value="4HB_MCP_1"/>
    <property type="match status" value="1"/>
</dbReference>
<dbReference type="PROSITE" id="PS50890">
    <property type="entry name" value="PUA"/>
    <property type="match status" value="1"/>
</dbReference>
<dbReference type="PRINTS" id="PR00260">
    <property type="entry name" value="CHEMTRNSDUCR"/>
</dbReference>
<reference evidence="7 8" key="1">
    <citation type="submission" date="2016-03" db="EMBL/GenBank/DDBJ databases">
        <authorList>
            <person name="Ploux O."/>
        </authorList>
    </citation>
    <scope>NUCLEOTIDE SEQUENCE [LARGE SCALE GENOMIC DNA]</scope>
    <source>
        <strain evidence="7 8">EC13</strain>
    </source>
</reference>
<sequence length="472" mass="50683">MKTLRARLALICGLLSLALCIVGITGFVSLKTVSSTYEHVAQVNLPNALLLQQMSLATGNSIRQIIRLGFTGLPDKEIEYLAGRFNDYAKKYEESDMRYKASPFAEGEEALYQPVAKHWQETLQVASTMISMRQKGDIDSFHKYLDGEFRTAYNAHGKALDSLIKFQEEQALSWAQRAQSIMSTSRNTVIVISALGLLLGLGVAAYIASELQRSLKGIATSVTETKNTVEQASEQLNHASQQLASSSTEAAASLEETVASIEELTSMVKLNAGNASQASTLSRGSQETALRGDTEIQSLISAMTDIKKSSRKIEEIITVIDDIAFQTNLLALNASVEAARAGEQGKGFAVVAEAVRSLAQRSAQAAKEITSLIKDSVTEVERGTVIADRSGVALKEIVTSVKLVTDLNTEIASASNEQSTGIAQISKAMNQLDQATQSNAASAEEAAASSEVMLRQAKVLGEQVENLQKIVG</sequence>
<dbReference type="PANTHER" id="PTHR43531:SF14">
    <property type="entry name" value="METHYL-ACCEPTING CHEMOTAXIS PROTEIN I-RELATED"/>
    <property type="match status" value="1"/>
</dbReference>
<dbReference type="RefSeq" id="WP_063206118.1">
    <property type="nucleotide sequence ID" value="NZ_LUKD01000001.1"/>
</dbReference>
<keyword evidence="1" id="KW-0488">Methylation</keyword>
<evidence type="ECO:0000259" key="6">
    <source>
        <dbReference type="PROSITE" id="PS50111"/>
    </source>
</evidence>
<dbReference type="OrthoDB" id="2489132at2"/>
<evidence type="ECO:0000256" key="1">
    <source>
        <dbReference type="ARBA" id="ARBA00022481"/>
    </source>
</evidence>
<keyword evidence="5" id="KW-0472">Membrane</keyword>
<keyword evidence="3" id="KW-0807">Transducer</keyword>
<feature type="transmembrane region" description="Helical" evidence="5">
    <location>
        <begin position="189"/>
        <end position="208"/>
    </location>
</feature>
<dbReference type="EMBL" id="LUKD01000001">
    <property type="protein sequence ID" value="KYG69219.1"/>
    <property type="molecule type" value="Genomic_DNA"/>
</dbReference>
<dbReference type="GO" id="GO:0005886">
    <property type="term" value="C:plasma membrane"/>
    <property type="evidence" value="ECO:0007669"/>
    <property type="project" value="TreeGrafter"/>
</dbReference>
<feature type="domain" description="Methyl-accepting transducer" evidence="6">
    <location>
        <begin position="225"/>
        <end position="454"/>
    </location>
</feature>
<gene>
    <name evidence="7" type="ORF">AZI87_08405</name>
</gene>
<evidence type="ECO:0000313" key="8">
    <source>
        <dbReference type="Proteomes" id="UP000075799"/>
    </source>
</evidence>
<evidence type="ECO:0000256" key="2">
    <source>
        <dbReference type="ARBA" id="ARBA00029447"/>
    </source>
</evidence>
<keyword evidence="5" id="KW-1133">Transmembrane helix</keyword>
<dbReference type="GO" id="GO:0007165">
    <property type="term" value="P:signal transduction"/>
    <property type="evidence" value="ECO:0007669"/>
    <property type="project" value="UniProtKB-KW"/>
</dbReference>
<feature type="coiled-coil region" evidence="4">
    <location>
        <begin position="222"/>
        <end position="249"/>
    </location>
</feature>
<dbReference type="CDD" id="cd11386">
    <property type="entry name" value="MCP_signal"/>
    <property type="match status" value="1"/>
</dbReference>
<dbReference type="GO" id="GO:0006935">
    <property type="term" value="P:chemotaxis"/>
    <property type="evidence" value="ECO:0007669"/>
    <property type="project" value="InterPro"/>
</dbReference>
<evidence type="ECO:0000313" key="7">
    <source>
        <dbReference type="EMBL" id="KYG69219.1"/>
    </source>
</evidence>
<name>A0A162GYB0_BDEBC</name>
<dbReference type="GO" id="GO:0004888">
    <property type="term" value="F:transmembrane signaling receptor activity"/>
    <property type="evidence" value="ECO:0007669"/>
    <property type="project" value="InterPro"/>
</dbReference>
<dbReference type="PROSITE" id="PS50111">
    <property type="entry name" value="CHEMOTAXIS_TRANSDUC_2"/>
    <property type="match status" value="1"/>
</dbReference>